<comment type="caution">
    <text evidence="6">The sequence shown here is derived from an EMBL/GenBank/DDBJ whole genome shotgun (WGS) entry which is preliminary data.</text>
</comment>
<keyword evidence="7" id="KW-1185">Reference proteome</keyword>
<dbReference type="PROSITE" id="PS00211">
    <property type="entry name" value="ABC_TRANSPORTER_1"/>
    <property type="match status" value="1"/>
</dbReference>
<feature type="domain" description="ABC transporter" evidence="5">
    <location>
        <begin position="6"/>
        <end position="254"/>
    </location>
</feature>
<evidence type="ECO:0000313" key="6">
    <source>
        <dbReference type="EMBL" id="MDH6197345.1"/>
    </source>
</evidence>
<dbReference type="Gene3D" id="3.40.50.300">
    <property type="entry name" value="P-loop containing nucleotide triphosphate hydrolases"/>
    <property type="match status" value="1"/>
</dbReference>
<evidence type="ECO:0000256" key="4">
    <source>
        <dbReference type="ARBA" id="ARBA00022840"/>
    </source>
</evidence>
<dbReference type="InterPro" id="IPR017871">
    <property type="entry name" value="ABC_transporter-like_CS"/>
</dbReference>
<dbReference type="InterPro" id="IPR050319">
    <property type="entry name" value="ABC_transp_ATP-bind"/>
</dbReference>
<dbReference type="PROSITE" id="PS50893">
    <property type="entry name" value="ABC_TRANSPORTER_2"/>
    <property type="match status" value="1"/>
</dbReference>
<evidence type="ECO:0000259" key="5">
    <source>
        <dbReference type="PROSITE" id="PS50893"/>
    </source>
</evidence>
<dbReference type="PANTHER" id="PTHR43776:SF7">
    <property type="entry name" value="D,D-DIPEPTIDE TRANSPORT ATP-BINDING PROTEIN DDPF-RELATED"/>
    <property type="match status" value="1"/>
</dbReference>
<keyword evidence="2" id="KW-0813">Transport</keyword>
<dbReference type="CDD" id="cd03257">
    <property type="entry name" value="ABC_NikE_OppD_transporters"/>
    <property type="match status" value="1"/>
</dbReference>
<dbReference type="PANTHER" id="PTHR43776">
    <property type="entry name" value="TRANSPORT ATP-BINDING PROTEIN"/>
    <property type="match status" value="1"/>
</dbReference>
<dbReference type="Pfam" id="PF08352">
    <property type="entry name" value="oligo_HPY"/>
    <property type="match status" value="1"/>
</dbReference>
<keyword evidence="4 6" id="KW-0067">ATP-binding</keyword>
<comment type="similarity">
    <text evidence="1">Belongs to the ABC transporter superfamily.</text>
</comment>
<organism evidence="6 7">
    <name type="scientific">Mycolicibacterium frederiksbergense</name>
    <dbReference type="NCBI Taxonomy" id="117567"/>
    <lineage>
        <taxon>Bacteria</taxon>
        <taxon>Bacillati</taxon>
        <taxon>Actinomycetota</taxon>
        <taxon>Actinomycetes</taxon>
        <taxon>Mycobacteriales</taxon>
        <taxon>Mycobacteriaceae</taxon>
        <taxon>Mycolicibacterium</taxon>
    </lineage>
</organism>
<dbReference type="SUPFAM" id="SSF52540">
    <property type="entry name" value="P-loop containing nucleoside triphosphate hydrolases"/>
    <property type="match status" value="1"/>
</dbReference>
<dbReference type="RefSeq" id="WP_280833941.1">
    <property type="nucleotide sequence ID" value="NZ_JARXVE010000006.1"/>
</dbReference>
<dbReference type="Proteomes" id="UP001160130">
    <property type="component" value="Unassembled WGS sequence"/>
</dbReference>
<dbReference type="InterPro" id="IPR013563">
    <property type="entry name" value="Oligopep_ABC_C"/>
</dbReference>
<proteinExistence type="inferred from homology"/>
<dbReference type="GO" id="GO:0005524">
    <property type="term" value="F:ATP binding"/>
    <property type="evidence" value="ECO:0007669"/>
    <property type="project" value="UniProtKB-KW"/>
</dbReference>
<dbReference type="InterPro" id="IPR003593">
    <property type="entry name" value="AAA+_ATPase"/>
</dbReference>
<reference evidence="6 7" key="1">
    <citation type="submission" date="2023-04" db="EMBL/GenBank/DDBJ databases">
        <title>Forest soil microbial communities from Buena Vista Peninsula, Colon Province, Panama.</title>
        <authorList>
            <person name="Bouskill N."/>
        </authorList>
    </citation>
    <scope>NUCLEOTIDE SEQUENCE [LARGE SCALE GENOMIC DNA]</scope>
    <source>
        <strain evidence="6 7">AC80</strain>
    </source>
</reference>
<evidence type="ECO:0000313" key="7">
    <source>
        <dbReference type="Proteomes" id="UP001160130"/>
    </source>
</evidence>
<protein>
    <submittedName>
        <fullName evidence="6">Oligopeptide transport system ATP-binding protein</fullName>
    </submittedName>
</protein>
<dbReference type="InterPro" id="IPR027417">
    <property type="entry name" value="P-loop_NTPase"/>
</dbReference>
<evidence type="ECO:0000256" key="2">
    <source>
        <dbReference type="ARBA" id="ARBA00022448"/>
    </source>
</evidence>
<gene>
    <name evidence="6" type="ORF">M2272_003998</name>
</gene>
<dbReference type="InterPro" id="IPR003439">
    <property type="entry name" value="ABC_transporter-like_ATP-bd"/>
</dbReference>
<accession>A0ABT6L5W0</accession>
<evidence type="ECO:0000256" key="3">
    <source>
        <dbReference type="ARBA" id="ARBA00022741"/>
    </source>
</evidence>
<dbReference type="Pfam" id="PF00005">
    <property type="entry name" value="ABC_tran"/>
    <property type="match status" value="1"/>
</dbReference>
<dbReference type="EMBL" id="JARXVE010000006">
    <property type="protein sequence ID" value="MDH6197345.1"/>
    <property type="molecule type" value="Genomic_DNA"/>
</dbReference>
<name>A0ABT6L5W0_9MYCO</name>
<dbReference type="SMART" id="SM00382">
    <property type="entry name" value="AAA"/>
    <property type="match status" value="1"/>
</dbReference>
<sequence>MSEPVLSISALRKTFAIRNGRRAEDFVAVDDVSFSIDEGRSLAVVGESGSGKSTCARIVVGLETPTSGSVTVCGTAVDADISHAGRRALARKVQMVFQDPYSSLDPRQRIGDALEEVIHLHTDLNRTAAAARARELLSLVGLDDKRYADHPRTLSGGQRQRVAIARALAPGPRVLVLDEPVAALDVSIQAQILQVLQDVRAATGVALLFITHDLAVAEFMCDDVVVMRSGRIVESGPIRDVLRAPEHPYTQALLTAVPRRGWKPTRRDHSVIDSKERPGT</sequence>
<evidence type="ECO:0000256" key="1">
    <source>
        <dbReference type="ARBA" id="ARBA00005417"/>
    </source>
</evidence>
<keyword evidence="3" id="KW-0547">Nucleotide-binding</keyword>